<dbReference type="InterPro" id="IPR011250">
    <property type="entry name" value="OMP/PagP_B-barrel"/>
</dbReference>
<evidence type="ECO:0000313" key="1">
    <source>
        <dbReference type="EMBL" id="SFV55888.1"/>
    </source>
</evidence>
<sequence length="182" mass="20193">MKLTILFLLLITSLYSESKVYMGLNYGIFSESFGDIDATSSSHITTVKIGYGDIKAYAVEFSFDYTQNNSKIFSSTNISSDGNKIGFNVSLLKSFDFNYLYPFIKVGFGTGSLAIDRALQSSLSYGSFQGSLGTYIPLSESFDIELGYELRHTSYESVNTIVTTTSYSSLVNIAYVGINYRY</sequence>
<accession>A0A1W1BQM1</accession>
<reference evidence="1" key="1">
    <citation type="submission" date="2016-10" db="EMBL/GenBank/DDBJ databases">
        <authorList>
            <person name="de Groot N.N."/>
        </authorList>
    </citation>
    <scope>NUCLEOTIDE SEQUENCE</scope>
</reference>
<protein>
    <submittedName>
        <fullName evidence="1">Uncharacterized protein</fullName>
    </submittedName>
</protein>
<gene>
    <name evidence="1" type="ORF">MNB_SM-4-259</name>
</gene>
<proteinExistence type="predicted"/>
<name>A0A1W1BQM1_9ZZZZ</name>
<dbReference type="SUPFAM" id="SSF56925">
    <property type="entry name" value="OMPA-like"/>
    <property type="match status" value="1"/>
</dbReference>
<organism evidence="1">
    <name type="scientific">hydrothermal vent metagenome</name>
    <dbReference type="NCBI Taxonomy" id="652676"/>
    <lineage>
        <taxon>unclassified sequences</taxon>
        <taxon>metagenomes</taxon>
        <taxon>ecological metagenomes</taxon>
    </lineage>
</organism>
<dbReference type="AlphaFoldDB" id="A0A1W1BQM1"/>
<dbReference type="EMBL" id="FPHF01000031">
    <property type="protein sequence ID" value="SFV55888.1"/>
    <property type="molecule type" value="Genomic_DNA"/>
</dbReference>